<reference evidence="2 3" key="1">
    <citation type="submission" date="2019-03" db="EMBL/GenBank/DDBJ databases">
        <title>Paraburkholderia sp. 7MH5, isolated from subtropical forest soil.</title>
        <authorList>
            <person name="Gao Z.-H."/>
            <person name="Qiu L.-H."/>
        </authorList>
    </citation>
    <scope>NUCLEOTIDE SEQUENCE [LARGE SCALE GENOMIC DNA]</scope>
    <source>
        <strain evidence="2 3">7MH5</strain>
    </source>
</reference>
<accession>A0A4P7CRS1</accession>
<dbReference type="Pfam" id="PF04964">
    <property type="entry name" value="Flp_Fap"/>
    <property type="match status" value="1"/>
</dbReference>
<sequence length="66" mass="6494">MNKLLKQFAKSEEGVTALEYGLIAGVIVIAVASTVPGIGTSLTTLFTSISTELKPAAAAAAASAAG</sequence>
<dbReference type="OrthoDB" id="5325135at2"/>
<keyword evidence="1" id="KW-1133">Transmembrane helix</keyword>
<feature type="transmembrane region" description="Helical" evidence="1">
    <location>
        <begin position="20"/>
        <end position="46"/>
    </location>
</feature>
<evidence type="ECO:0000313" key="3">
    <source>
        <dbReference type="Proteomes" id="UP000295727"/>
    </source>
</evidence>
<keyword evidence="1" id="KW-0472">Membrane</keyword>
<dbReference type="RefSeq" id="WP_134748334.1">
    <property type="nucleotide sequence ID" value="NZ_CP038148.1"/>
</dbReference>
<organism evidence="2 3">
    <name type="scientific">Paraburkholderia pallida</name>
    <dbReference type="NCBI Taxonomy" id="2547399"/>
    <lineage>
        <taxon>Bacteria</taxon>
        <taxon>Pseudomonadati</taxon>
        <taxon>Pseudomonadota</taxon>
        <taxon>Betaproteobacteria</taxon>
        <taxon>Burkholderiales</taxon>
        <taxon>Burkholderiaceae</taxon>
        <taxon>Paraburkholderia</taxon>
    </lineage>
</organism>
<evidence type="ECO:0000256" key="1">
    <source>
        <dbReference type="SAM" id="Phobius"/>
    </source>
</evidence>
<dbReference type="EMBL" id="CP038148">
    <property type="protein sequence ID" value="QBQ97356.1"/>
    <property type="molecule type" value="Genomic_DNA"/>
</dbReference>
<protein>
    <submittedName>
        <fullName evidence="2">Flp family type IVb pilin</fullName>
    </submittedName>
</protein>
<name>A0A4P7CRS1_9BURK</name>
<keyword evidence="1" id="KW-0812">Transmembrane</keyword>
<keyword evidence="3" id="KW-1185">Reference proteome</keyword>
<dbReference type="AlphaFoldDB" id="A0A4P7CRS1"/>
<evidence type="ECO:0000313" key="2">
    <source>
        <dbReference type="EMBL" id="QBQ97356.1"/>
    </source>
</evidence>
<proteinExistence type="predicted"/>
<dbReference type="InterPro" id="IPR007047">
    <property type="entry name" value="Flp_Fap"/>
</dbReference>
<dbReference type="KEGG" id="ppai:E1956_09315"/>
<dbReference type="Proteomes" id="UP000295727">
    <property type="component" value="Chromosome 1"/>
</dbReference>
<gene>
    <name evidence="2" type="ORF">E1956_09315</name>
</gene>